<accession>A0A5A8DKN3</accession>
<keyword evidence="2 3" id="KW-0040">ANK repeat</keyword>
<dbReference type="PANTHER" id="PTHR24171:SF10">
    <property type="entry name" value="ANKYRIN REPEAT DOMAIN-CONTAINING PROTEIN 29-LIKE"/>
    <property type="match status" value="1"/>
</dbReference>
<dbReference type="AlphaFoldDB" id="A0A5A8DKN3"/>
<evidence type="ECO:0000256" key="2">
    <source>
        <dbReference type="ARBA" id="ARBA00023043"/>
    </source>
</evidence>
<reference evidence="4 5" key="1">
    <citation type="submission" date="2019-07" db="EMBL/GenBank/DDBJ databases">
        <title>Genomes of Cafeteria roenbergensis.</title>
        <authorList>
            <person name="Fischer M.G."/>
            <person name="Hackl T."/>
            <person name="Roman M."/>
        </authorList>
    </citation>
    <scope>NUCLEOTIDE SEQUENCE [LARGE SCALE GENOMIC DNA]</scope>
    <source>
        <strain evidence="4 5">Cflag</strain>
    </source>
</reference>
<gene>
    <name evidence="4" type="ORF">FNF31_01570</name>
</gene>
<protein>
    <submittedName>
        <fullName evidence="4">Uncharacterized protein</fullName>
    </submittedName>
</protein>
<dbReference type="Gene3D" id="1.25.40.20">
    <property type="entry name" value="Ankyrin repeat-containing domain"/>
    <property type="match status" value="1"/>
</dbReference>
<dbReference type="PROSITE" id="PS50297">
    <property type="entry name" value="ANK_REP_REGION"/>
    <property type="match status" value="2"/>
</dbReference>
<evidence type="ECO:0000256" key="3">
    <source>
        <dbReference type="PROSITE-ProRule" id="PRU00023"/>
    </source>
</evidence>
<dbReference type="SUPFAM" id="SSF48403">
    <property type="entry name" value="Ankyrin repeat"/>
    <property type="match status" value="1"/>
</dbReference>
<dbReference type="Proteomes" id="UP000325113">
    <property type="component" value="Unassembled WGS sequence"/>
</dbReference>
<evidence type="ECO:0000313" key="4">
    <source>
        <dbReference type="EMBL" id="KAA0165956.1"/>
    </source>
</evidence>
<dbReference type="PANTHER" id="PTHR24171">
    <property type="entry name" value="ANKYRIN REPEAT DOMAIN-CONTAINING PROTEIN 39-RELATED"/>
    <property type="match status" value="1"/>
</dbReference>
<name>A0A5A8DKN3_CAFRO</name>
<organism evidence="4 5">
    <name type="scientific">Cafeteria roenbergensis</name>
    <name type="common">Marine flagellate</name>
    <dbReference type="NCBI Taxonomy" id="33653"/>
    <lineage>
        <taxon>Eukaryota</taxon>
        <taxon>Sar</taxon>
        <taxon>Stramenopiles</taxon>
        <taxon>Bigyra</taxon>
        <taxon>Opalozoa</taxon>
        <taxon>Bicosoecida</taxon>
        <taxon>Cafeteriaceae</taxon>
        <taxon>Cafeteria</taxon>
    </lineage>
</organism>
<sequence>MANLTPDALADAIAAGQFDKVLAAVDGGLSKDSCLSGRPLLIEAAAAGATVLVEGLLNRGADVETEAPKGWTAVMVAAQNGHESTVGLLLDRGADMEARNKDGWTAVMLAADSGHESTAGLLLDRGADMEARSKVSGCC</sequence>
<keyword evidence="1" id="KW-0677">Repeat</keyword>
<proteinExistence type="predicted"/>
<dbReference type="PROSITE" id="PS50088">
    <property type="entry name" value="ANK_REPEAT"/>
    <property type="match status" value="2"/>
</dbReference>
<comment type="caution">
    <text evidence="4">The sequence shown here is derived from an EMBL/GenBank/DDBJ whole genome shotgun (WGS) entry which is preliminary data.</text>
</comment>
<dbReference type="Pfam" id="PF12796">
    <property type="entry name" value="Ank_2"/>
    <property type="match status" value="1"/>
</dbReference>
<dbReference type="EMBL" id="VLTM01000010">
    <property type="protein sequence ID" value="KAA0165956.1"/>
    <property type="molecule type" value="Genomic_DNA"/>
</dbReference>
<feature type="repeat" description="ANK" evidence="3">
    <location>
        <begin position="102"/>
        <end position="134"/>
    </location>
</feature>
<dbReference type="SMART" id="SM00248">
    <property type="entry name" value="ANK"/>
    <property type="match status" value="3"/>
</dbReference>
<dbReference type="InterPro" id="IPR036770">
    <property type="entry name" value="Ankyrin_rpt-contain_sf"/>
</dbReference>
<dbReference type="InterPro" id="IPR002110">
    <property type="entry name" value="Ankyrin_rpt"/>
</dbReference>
<evidence type="ECO:0000256" key="1">
    <source>
        <dbReference type="ARBA" id="ARBA00022737"/>
    </source>
</evidence>
<evidence type="ECO:0000313" key="5">
    <source>
        <dbReference type="Proteomes" id="UP000325113"/>
    </source>
</evidence>
<feature type="repeat" description="ANK" evidence="3">
    <location>
        <begin position="69"/>
        <end position="101"/>
    </location>
</feature>